<name>A0ABT3Z6L7_9HYPH</name>
<dbReference type="Proteomes" id="UP001073227">
    <property type="component" value="Unassembled WGS sequence"/>
</dbReference>
<organism evidence="2 3">
    <name type="scientific">Hoeflea algicola</name>
    <dbReference type="NCBI Taxonomy" id="2983763"/>
    <lineage>
        <taxon>Bacteria</taxon>
        <taxon>Pseudomonadati</taxon>
        <taxon>Pseudomonadota</taxon>
        <taxon>Alphaproteobacteria</taxon>
        <taxon>Hyphomicrobiales</taxon>
        <taxon>Rhizobiaceae</taxon>
        <taxon>Hoeflea</taxon>
    </lineage>
</organism>
<reference evidence="2" key="1">
    <citation type="submission" date="2022-10" db="EMBL/GenBank/DDBJ databases">
        <title>Hoeflea sp. G2-23, isolated from marine algae.</title>
        <authorList>
            <person name="Kristyanto S."/>
            <person name="Kim J.M."/>
            <person name="Jeon C.O."/>
        </authorList>
    </citation>
    <scope>NUCLEOTIDE SEQUENCE</scope>
    <source>
        <strain evidence="2">G2-23</strain>
    </source>
</reference>
<feature type="region of interest" description="Disordered" evidence="1">
    <location>
        <begin position="1"/>
        <end position="23"/>
    </location>
</feature>
<sequence length="94" mass="10672">MSNHSRLAEPTQHFPEQSRKTRGADIEEANVSCLAELLFATTPVRLKAARLSIRLYISRLKHRSLAMLRNFLPGIEPVPGHTFPTASIRNPKRR</sequence>
<dbReference type="EMBL" id="JAOVZR010000001">
    <property type="protein sequence ID" value="MCY0147420.1"/>
    <property type="molecule type" value="Genomic_DNA"/>
</dbReference>
<evidence type="ECO:0000313" key="2">
    <source>
        <dbReference type="EMBL" id="MCY0147420.1"/>
    </source>
</evidence>
<keyword evidence="3" id="KW-1185">Reference proteome</keyword>
<evidence type="ECO:0000256" key="1">
    <source>
        <dbReference type="SAM" id="MobiDB-lite"/>
    </source>
</evidence>
<protein>
    <submittedName>
        <fullName evidence="2">Uncharacterized protein</fullName>
    </submittedName>
</protein>
<proteinExistence type="predicted"/>
<accession>A0ABT3Z6L7</accession>
<gene>
    <name evidence="2" type="ORF">OEG84_06765</name>
</gene>
<dbReference type="RefSeq" id="WP_267653025.1">
    <property type="nucleotide sequence ID" value="NZ_JAOVZR010000001.1"/>
</dbReference>
<comment type="caution">
    <text evidence="2">The sequence shown here is derived from an EMBL/GenBank/DDBJ whole genome shotgun (WGS) entry which is preliminary data.</text>
</comment>
<evidence type="ECO:0000313" key="3">
    <source>
        <dbReference type="Proteomes" id="UP001073227"/>
    </source>
</evidence>